<comment type="similarity">
    <text evidence="2 5">Belongs to the MoeA family.</text>
</comment>
<dbReference type="InterPro" id="IPR001453">
    <property type="entry name" value="MoaB/Mog_dom"/>
</dbReference>
<comment type="function">
    <text evidence="1 5">Catalyzes the insertion of molybdate into adenylated molybdopterin with the concomitant release of AMP.</text>
</comment>
<organism evidence="9 10">
    <name type="scientific">Propionibacterium acidifaciens F0233</name>
    <dbReference type="NCBI Taxonomy" id="553198"/>
    <lineage>
        <taxon>Bacteria</taxon>
        <taxon>Bacillati</taxon>
        <taxon>Actinomycetota</taxon>
        <taxon>Actinomycetes</taxon>
        <taxon>Propionibacteriales</taxon>
        <taxon>Propionibacteriaceae</taxon>
        <taxon>Propionibacterium</taxon>
    </lineage>
</organism>
<evidence type="ECO:0000259" key="7">
    <source>
        <dbReference type="Pfam" id="PF00994"/>
    </source>
</evidence>
<dbReference type="InterPro" id="IPR005110">
    <property type="entry name" value="MoeA_linker/N"/>
</dbReference>
<dbReference type="GO" id="GO:0005829">
    <property type="term" value="C:cytosol"/>
    <property type="evidence" value="ECO:0007669"/>
    <property type="project" value="TreeGrafter"/>
</dbReference>
<evidence type="ECO:0000313" key="9">
    <source>
        <dbReference type="EMBL" id="ERK54857.1"/>
    </source>
</evidence>
<dbReference type="InterPro" id="IPR036425">
    <property type="entry name" value="MoaB/Mog-like_dom_sf"/>
</dbReference>
<feature type="domain" description="MoeA N-terminal and linker" evidence="8">
    <location>
        <begin position="56"/>
        <end position="189"/>
    </location>
</feature>
<dbReference type="GO" id="GO:0006777">
    <property type="term" value="P:Mo-molybdopterin cofactor biosynthetic process"/>
    <property type="evidence" value="ECO:0007669"/>
    <property type="project" value="UniProtKB-UniRule"/>
</dbReference>
<keyword evidence="5" id="KW-0808">Transferase</keyword>
<evidence type="ECO:0000256" key="6">
    <source>
        <dbReference type="SAM" id="MobiDB-lite"/>
    </source>
</evidence>
<dbReference type="OrthoDB" id="9804758at2"/>
<dbReference type="Pfam" id="PF00994">
    <property type="entry name" value="MoCF_biosynth"/>
    <property type="match status" value="1"/>
</dbReference>
<feature type="domain" description="MoaB/Mog" evidence="7">
    <location>
        <begin position="218"/>
        <end position="341"/>
    </location>
</feature>
<dbReference type="Proteomes" id="UP000017052">
    <property type="component" value="Unassembled WGS sequence"/>
</dbReference>
<proteinExistence type="inferred from homology"/>
<evidence type="ECO:0000259" key="8">
    <source>
        <dbReference type="Pfam" id="PF03453"/>
    </source>
</evidence>
<comment type="pathway">
    <text evidence="5">Cofactor biosynthesis; molybdopterin biosynthesis.</text>
</comment>
<dbReference type="GO" id="GO:0061599">
    <property type="term" value="F:molybdopterin molybdotransferase activity"/>
    <property type="evidence" value="ECO:0007669"/>
    <property type="project" value="UniProtKB-UniRule"/>
</dbReference>
<dbReference type="PANTHER" id="PTHR10192:SF5">
    <property type="entry name" value="GEPHYRIN"/>
    <property type="match status" value="1"/>
</dbReference>
<evidence type="ECO:0000256" key="5">
    <source>
        <dbReference type="RuleBase" id="RU365090"/>
    </source>
</evidence>
<dbReference type="UniPathway" id="UPA00344"/>
<dbReference type="Pfam" id="PF03453">
    <property type="entry name" value="MoeA_N"/>
    <property type="match status" value="1"/>
</dbReference>
<sequence length="428" mass="43916">MALFGRSKKPVTVEPPRPDPAQLAPPPAPGPHGTRTVEGQRDWICSMLEPLMPFGMRLLDAAGLSLCENLTADGDLPALPEAACDGYAVISVDVRDVDPGTGVVLTVAADVHEEASAVPVLVGHPMPPGADAVVPLDAAVVDSGRLLVDHSVDAGDNVRQVGSDVADGAVIAAPGTMLDERLLGLIGGAGFDKVLCRPRPRVVVLSLREGGPTSQAFEVAARQHRDAASFMVASAARADGAQVWRENSDAQDADSVAEAVTDQLIRADLLITVGGVERGADGLLAEALDGLGPIDFSTVALHPGPDQGFGLIGADRVPVLMLGSDPASAYTGYVAFGGPMIRVLMGAGAGGVAARVRLDAPVSGSSGFCEYIPAWVTIGPEGPHALPMTERLGDLGVIARCNGLLVLDEGVSSARHGDHLDCLVLGPR</sequence>
<gene>
    <name evidence="9" type="ORF">HMPREF0682_0225</name>
</gene>
<dbReference type="GeneID" id="95359414"/>
<dbReference type="InterPro" id="IPR036688">
    <property type="entry name" value="MoeA_C_domain_IV_sf"/>
</dbReference>
<evidence type="ECO:0000256" key="1">
    <source>
        <dbReference type="ARBA" id="ARBA00002901"/>
    </source>
</evidence>
<comment type="caution">
    <text evidence="9">The sequence shown here is derived from an EMBL/GenBank/DDBJ whole genome shotgun (WGS) entry which is preliminary data.</text>
</comment>
<feature type="region of interest" description="Disordered" evidence="6">
    <location>
        <begin position="1"/>
        <end position="37"/>
    </location>
</feature>
<reference evidence="9" key="1">
    <citation type="submission" date="2013-08" db="EMBL/GenBank/DDBJ databases">
        <authorList>
            <person name="Durkin A.S."/>
            <person name="Haft D.R."/>
            <person name="McCorrison J."/>
            <person name="Torralba M."/>
            <person name="Gillis M."/>
            <person name="Haft D.H."/>
            <person name="Methe B."/>
            <person name="Sutton G."/>
            <person name="Nelson K.E."/>
        </authorList>
    </citation>
    <scope>NUCLEOTIDE SEQUENCE [LARGE SCALE GENOMIC DNA]</scope>
    <source>
        <strain evidence="9">F0233</strain>
    </source>
</reference>
<dbReference type="GO" id="GO:0046872">
    <property type="term" value="F:metal ion binding"/>
    <property type="evidence" value="ECO:0007669"/>
    <property type="project" value="UniProtKB-UniRule"/>
</dbReference>
<evidence type="ECO:0000313" key="10">
    <source>
        <dbReference type="Proteomes" id="UP000017052"/>
    </source>
</evidence>
<dbReference type="NCBIfam" id="NF045515">
    <property type="entry name" value="Glp_gephyrin"/>
    <property type="match status" value="1"/>
</dbReference>
<dbReference type="PANTHER" id="PTHR10192">
    <property type="entry name" value="MOLYBDOPTERIN BIOSYNTHESIS PROTEIN"/>
    <property type="match status" value="1"/>
</dbReference>
<evidence type="ECO:0000256" key="4">
    <source>
        <dbReference type="ARBA" id="ARBA00047317"/>
    </source>
</evidence>
<keyword evidence="3 5" id="KW-0500">Molybdenum</keyword>
<dbReference type="Gene3D" id="3.40.980.10">
    <property type="entry name" value="MoaB/Mog-like domain"/>
    <property type="match status" value="1"/>
</dbReference>
<dbReference type="AlphaFoldDB" id="U2RW36"/>
<dbReference type="InterPro" id="IPR038987">
    <property type="entry name" value="MoeA-like"/>
</dbReference>
<accession>U2RW36</accession>
<name>U2RW36_9ACTN</name>
<dbReference type="InterPro" id="IPR036135">
    <property type="entry name" value="MoeA_linker/N_sf"/>
</dbReference>
<evidence type="ECO:0000256" key="3">
    <source>
        <dbReference type="ARBA" id="ARBA00022505"/>
    </source>
</evidence>
<comment type="cofactor">
    <cofactor evidence="5">
        <name>Mg(2+)</name>
        <dbReference type="ChEBI" id="CHEBI:18420"/>
    </cofactor>
</comment>
<feature type="compositionally biased region" description="Pro residues" evidence="6">
    <location>
        <begin position="13"/>
        <end position="30"/>
    </location>
</feature>
<dbReference type="EC" id="2.10.1.1" evidence="5"/>
<comment type="catalytic activity">
    <reaction evidence="4">
        <text>adenylyl-molybdopterin + molybdate = Mo-molybdopterin + AMP + H(+)</text>
        <dbReference type="Rhea" id="RHEA:35047"/>
        <dbReference type="ChEBI" id="CHEBI:15378"/>
        <dbReference type="ChEBI" id="CHEBI:36264"/>
        <dbReference type="ChEBI" id="CHEBI:62727"/>
        <dbReference type="ChEBI" id="CHEBI:71302"/>
        <dbReference type="ChEBI" id="CHEBI:456215"/>
        <dbReference type="EC" id="2.10.1.1"/>
    </reaction>
</comment>
<keyword evidence="5" id="KW-0501">Molybdenum cofactor biosynthesis</keyword>
<dbReference type="Gene3D" id="2.170.190.11">
    <property type="entry name" value="Molybdopterin biosynthesis moea protein, domain 3"/>
    <property type="match status" value="1"/>
</dbReference>
<evidence type="ECO:0000256" key="2">
    <source>
        <dbReference type="ARBA" id="ARBA00010763"/>
    </source>
</evidence>
<dbReference type="SUPFAM" id="SSF63882">
    <property type="entry name" value="MoeA N-terminal region -like"/>
    <property type="match status" value="1"/>
</dbReference>
<dbReference type="RefSeq" id="WP_021797789.1">
    <property type="nucleotide sequence ID" value="NZ_ACVN02000203.1"/>
</dbReference>
<dbReference type="SUPFAM" id="SSF63867">
    <property type="entry name" value="MoeA C-terminal domain-like"/>
    <property type="match status" value="1"/>
</dbReference>
<protein>
    <recommendedName>
        <fullName evidence="5">Molybdopterin molybdenumtransferase</fullName>
        <ecNumber evidence="5">2.10.1.1</ecNumber>
    </recommendedName>
</protein>
<dbReference type="EMBL" id="ACVN02000203">
    <property type="protein sequence ID" value="ERK54857.1"/>
    <property type="molecule type" value="Genomic_DNA"/>
</dbReference>
<dbReference type="Gene3D" id="3.90.105.10">
    <property type="entry name" value="Molybdopterin biosynthesis moea protein, domain 2"/>
    <property type="match status" value="1"/>
</dbReference>
<keyword evidence="5" id="KW-0479">Metal-binding</keyword>
<keyword evidence="10" id="KW-1185">Reference proteome</keyword>
<keyword evidence="5" id="KW-0460">Magnesium</keyword>
<dbReference type="SUPFAM" id="SSF53218">
    <property type="entry name" value="Molybdenum cofactor biosynthesis proteins"/>
    <property type="match status" value="1"/>
</dbReference>
<dbReference type="Gene3D" id="2.40.340.10">
    <property type="entry name" value="MoeA, C-terminal, domain IV"/>
    <property type="match status" value="1"/>
</dbReference>